<evidence type="ECO:0000259" key="2">
    <source>
        <dbReference type="Pfam" id="PF07583"/>
    </source>
</evidence>
<dbReference type="Proteomes" id="UP000017842">
    <property type="component" value="Unassembled WGS sequence"/>
</dbReference>
<evidence type="ECO:0008006" key="6">
    <source>
        <dbReference type="Google" id="ProtNLM"/>
    </source>
</evidence>
<dbReference type="Pfam" id="PF07583">
    <property type="entry name" value="PSCyt2"/>
    <property type="match status" value="1"/>
</dbReference>
<dbReference type="STRING" id="1116472.MGMO_58c00160"/>
<feature type="region of interest" description="Disordered" evidence="1">
    <location>
        <begin position="82"/>
        <end position="103"/>
    </location>
</feature>
<dbReference type="RefSeq" id="WP_023494575.1">
    <property type="nucleotide sequence ID" value="NZ_AYLO01000056.1"/>
</dbReference>
<gene>
    <name evidence="4" type="ORF">MGMO_58c00160</name>
</gene>
<sequence length="838" mass="93945">MNKKKKIILNLFWGLVGLIVVGTAGAAVDLFNNPVSEIGATKQPDLFSSPVAVIGGNPVVAAYNKDTSGDKPQAVEDKATQAAQTNSAKETSAQAATETKSPQAAKSKLWSYQPVKVSVQPEVKNKNWVRTPIDAFVLAPLEAQGLAPSPDVDRAAFIRRATLDAWGVIPTPDEVAAFVDDKSADAYEKLADRLLSSPKYGERQARRWLDLARYADSTGFQNDETRPNLWRYRDYVINAFNSDKPYSRFVQEQLAGDELWPGNTEALIATGYMANFPDNHNSRDLVQRKYQITTDITDTVGKVFMGQTVECARCHNHKFDKISQKDYYSLQSFFANVSAVDNIPAPKGEVERNYEATWNKYQEATKDIREKQKAIIDSVKEQAVKHHKERYLTDSREAIFKPKEQWNAQDRWVNHRLGYITDQQSLAAYLRDTAESKGKDKNYTAEIEAKWLEYDRLTEELKKFKDLKPKSGSTQISAMTELGYPDAPPSFVFAGGDHEKPLEKVEPAFPEAITDEKPDIKPLPFSSGRRAALAKWITSDKNPLTARVFVNRIWEQYFGRGIVQTVSDFGKAGQKPTNPELLDYLADNFIKQGWSVKKLHREILLSSVYRQSSAHREDVAKADPENKLLGVFPRKRLEAEQIRDSLLAAAGKLEGKVGGPSVFPPVPDALGAGNQWEVSKDVHDQNRRSLYIFTRRSVPYPMLETFNMASAQEAHSKRDVTTSPLQSLALFNSDVVLGLSQALAGRVINEAGNDEVAQLDKLYEILFSRKATATEKDILQKFLSNHEKVVREKTSEGKFAVSIPTGLKEDRKLDPIRAAAFVDLVHTVANSNEFIYRF</sequence>
<evidence type="ECO:0000256" key="1">
    <source>
        <dbReference type="SAM" id="MobiDB-lite"/>
    </source>
</evidence>
<dbReference type="AlphaFoldDB" id="V5BX21"/>
<reference evidence="4 5" key="1">
    <citation type="journal article" date="2013" name="Genome Announc.">
        <title>Draft Genome Sequence of the Methanotrophic Gammaproteobacterium Methyloglobulus morosus DSM 22980 Strain KoM1.</title>
        <authorList>
            <person name="Poehlein A."/>
            <person name="Deutzmann J.S."/>
            <person name="Daniel R."/>
            <person name="Simeonova D.D."/>
        </authorList>
    </citation>
    <scope>NUCLEOTIDE SEQUENCE [LARGE SCALE GENOMIC DNA]</scope>
    <source>
        <strain evidence="4 5">KoM1</strain>
    </source>
</reference>
<dbReference type="PANTHER" id="PTHR35889:SF3">
    <property type="entry name" value="F-BOX DOMAIN-CONTAINING PROTEIN"/>
    <property type="match status" value="1"/>
</dbReference>
<name>V5BX21_9GAMM</name>
<accession>V5BX21</accession>
<organism evidence="4 5">
    <name type="scientific">Methyloglobulus morosus KoM1</name>
    <dbReference type="NCBI Taxonomy" id="1116472"/>
    <lineage>
        <taxon>Bacteria</taxon>
        <taxon>Pseudomonadati</taxon>
        <taxon>Pseudomonadota</taxon>
        <taxon>Gammaproteobacteria</taxon>
        <taxon>Methylococcales</taxon>
        <taxon>Methylococcaceae</taxon>
        <taxon>Methyloglobulus</taxon>
    </lineage>
</organism>
<dbReference type="eggNOG" id="COG4654">
    <property type="taxonomic scope" value="Bacteria"/>
</dbReference>
<dbReference type="PATRIC" id="fig|1116472.3.peg.1809"/>
<protein>
    <recommendedName>
        <fullName evidence="6">Cytochrome c domain-containing protein</fullName>
    </recommendedName>
</protein>
<proteinExistence type="predicted"/>
<comment type="caution">
    <text evidence="4">The sequence shown here is derived from an EMBL/GenBank/DDBJ whole genome shotgun (WGS) entry which is preliminary data.</text>
</comment>
<feature type="domain" description="DUF1553" evidence="3">
    <location>
        <begin position="529"/>
        <end position="783"/>
    </location>
</feature>
<evidence type="ECO:0000313" key="5">
    <source>
        <dbReference type="Proteomes" id="UP000017842"/>
    </source>
</evidence>
<dbReference type="PANTHER" id="PTHR35889">
    <property type="entry name" value="CYCLOINULO-OLIGOSACCHARIDE FRUCTANOTRANSFERASE-RELATED"/>
    <property type="match status" value="1"/>
</dbReference>
<evidence type="ECO:0000259" key="3">
    <source>
        <dbReference type="Pfam" id="PF07587"/>
    </source>
</evidence>
<dbReference type="InterPro" id="IPR022655">
    <property type="entry name" value="DUF1553"/>
</dbReference>
<dbReference type="EMBL" id="AYLO01000056">
    <property type="protein sequence ID" value="ESS72409.1"/>
    <property type="molecule type" value="Genomic_DNA"/>
</dbReference>
<keyword evidence="5" id="KW-1185">Reference proteome</keyword>
<dbReference type="InterPro" id="IPR011444">
    <property type="entry name" value="DUF1549"/>
</dbReference>
<feature type="domain" description="DUF1549" evidence="2">
    <location>
        <begin position="132"/>
        <end position="338"/>
    </location>
</feature>
<evidence type="ECO:0000313" key="4">
    <source>
        <dbReference type="EMBL" id="ESS72409.1"/>
    </source>
</evidence>
<dbReference type="Pfam" id="PF07587">
    <property type="entry name" value="PSD1"/>
    <property type="match status" value="1"/>
</dbReference>